<sequence>MAAILLYEIKRQQTDFDMRAIAHSLHRSCPAVDEAQALSTLERMEDEGSRLFHLEVALGRGAIFVISCAGTEIIGKKDFRKTGPEFEQAVAKFREAGATQAATRFAGLRDALAGSMSPELCLGARISDDLPSRICVEGTAADLDWDPILYRTDDNESSRAWSVDWTA</sequence>
<evidence type="ECO:0000313" key="2">
    <source>
        <dbReference type="EMBL" id="WPB06935.1"/>
    </source>
</evidence>
<organism evidence="1 3">
    <name type="scientific">Cercospora beticola</name>
    <name type="common">Sugarbeet leaf spot fungus</name>
    <dbReference type="NCBI Taxonomy" id="122368"/>
    <lineage>
        <taxon>Eukaryota</taxon>
        <taxon>Fungi</taxon>
        <taxon>Dikarya</taxon>
        <taxon>Ascomycota</taxon>
        <taxon>Pezizomycotina</taxon>
        <taxon>Dothideomycetes</taxon>
        <taxon>Dothideomycetidae</taxon>
        <taxon>Mycosphaerellales</taxon>
        <taxon>Mycosphaerellaceae</taxon>
        <taxon>Cercospora</taxon>
    </lineage>
</organism>
<dbReference type="Proteomes" id="UP000230605">
    <property type="component" value="Chromosome 8"/>
</dbReference>
<accession>A0A2G5HUV1</accession>
<protein>
    <submittedName>
        <fullName evidence="1">Uncharacterized protein</fullName>
    </submittedName>
</protein>
<gene>
    <name evidence="1" type="ORF">CB0940_10224</name>
    <name evidence="2" type="ORF">RHO25_011595</name>
</gene>
<evidence type="ECO:0000313" key="4">
    <source>
        <dbReference type="Proteomes" id="UP001302367"/>
    </source>
</evidence>
<dbReference type="Proteomes" id="UP001302367">
    <property type="component" value="Chromosome 8"/>
</dbReference>
<proteinExistence type="predicted"/>
<reference evidence="1 3" key="1">
    <citation type="submission" date="2015-10" db="EMBL/GenBank/DDBJ databases">
        <title>The cercosporin biosynthetic gene cluster was horizontally transferred to several fungal lineages and shown to be expanded in Cercospora beticola based on microsynteny with recipient genomes.</title>
        <authorList>
            <person name="De Jonge R."/>
            <person name="Ebert M.K."/>
            <person name="Suttle J.C."/>
            <person name="Jurick Ii W.M."/>
            <person name="Secor G.A."/>
            <person name="Thomma B.P."/>
            <person name="Van De Peer Y."/>
            <person name="Bolton M.D."/>
        </authorList>
    </citation>
    <scope>NUCLEOTIDE SEQUENCE [LARGE SCALE GENOMIC DNA]</scope>
    <source>
        <strain evidence="1 3">09-40</strain>
    </source>
</reference>
<keyword evidence="4" id="KW-1185">Reference proteome</keyword>
<name>A0A2G5HUV1_CERBT</name>
<dbReference type="EMBL" id="CP134191">
    <property type="protein sequence ID" value="WPB06935.1"/>
    <property type="molecule type" value="Genomic_DNA"/>
</dbReference>
<evidence type="ECO:0000313" key="3">
    <source>
        <dbReference type="Proteomes" id="UP000230605"/>
    </source>
</evidence>
<evidence type="ECO:0000313" key="1">
    <source>
        <dbReference type="EMBL" id="PIA96301.1"/>
    </source>
</evidence>
<dbReference type="AlphaFoldDB" id="A0A2G5HUV1"/>
<reference evidence="2 4" key="2">
    <citation type="submission" date="2023-09" db="EMBL/GenBank/DDBJ databases">
        <title>Complete-Gapless Cercospora beticola genome.</title>
        <authorList>
            <person name="Wyatt N.A."/>
            <person name="Spanner R.E."/>
            <person name="Bolton M.D."/>
        </authorList>
    </citation>
    <scope>NUCLEOTIDE SEQUENCE [LARGE SCALE GENOMIC DNA]</scope>
    <source>
        <strain evidence="2">Cb09-40</strain>
    </source>
</reference>
<dbReference type="EMBL" id="LKMD01000103">
    <property type="protein sequence ID" value="PIA96301.1"/>
    <property type="molecule type" value="Genomic_DNA"/>
</dbReference>